<proteinExistence type="inferred from homology"/>
<feature type="binding site" evidence="5">
    <location>
        <begin position="112"/>
        <end position="119"/>
    </location>
    <ligand>
        <name>ATP</name>
        <dbReference type="ChEBI" id="CHEBI:30616"/>
    </ligand>
</feature>
<dbReference type="AlphaFoldDB" id="A0A3P7PPZ1"/>
<dbReference type="Proteomes" id="UP000281553">
    <property type="component" value="Unassembled WGS sequence"/>
</dbReference>
<dbReference type="PROSITE" id="PS50067">
    <property type="entry name" value="KINESIN_MOTOR_2"/>
    <property type="match status" value="1"/>
</dbReference>
<evidence type="ECO:0000256" key="2">
    <source>
        <dbReference type="ARBA" id="ARBA00022741"/>
    </source>
</evidence>
<gene>
    <name evidence="7" type="ORF">DILT_LOCUS13936</name>
</gene>
<dbReference type="Gene3D" id="3.40.850.10">
    <property type="entry name" value="Kinesin motor domain"/>
    <property type="match status" value="1"/>
</dbReference>
<dbReference type="GO" id="GO:0007018">
    <property type="term" value="P:microtubule-based movement"/>
    <property type="evidence" value="ECO:0007669"/>
    <property type="project" value="InterPro"/>
</dbReference>
<keyword evidence="2 5" id="KW-0547">Nucleotide-binding</keyword>
<dbReference type="PANTHER" id="PTHR47972:SF65">
    <property type="entry name" value="KINESIN-LIKE PROTEIN"/>
    <property type="match status" value="1"/>
</dbReference>
<evidence type="ECO:0000256" key="4">
    <source>
        <dbReference type="ARBA" id="ARBA00023212"/>
    </source>
</evidence>
<protein>
    <recommendedName>
        <fullName evidence="6">Kinesin motor domain-containing protein</fullName>
    </recommendedName>
</protein>
<dbReference type="GO" id="GO:0008017">
    <property type="term" value="F:microtubule binding"/>
    <property type="evidence" value="ECO:0007669"/>
    <property type="project" value="InterPro"/>
</dbReference>
<dbReference type="EMBL" id="UYRU01072179">
    <property type="protein sequence ID" value="VDN21912.1"/>
    <property type="molecule type" value="Genomic_DNA"/>
</dbReference>
<keyword evidence="5" id="KW-0505">Motor protein</keyword>
<evidence type="ECO:0000313" key="8">
    <source>
        <dbReference type="Proteomes" id="UP000281553"/>
    </source>
</evidence>
<dbReference type="PANTHER" id="PTHR47972">
    <property type="entry name" value="KINESIN-LIKE PROTEIN KLP-3"/>
    <property type="match status" value="1"/>
</dbReference>
<sequence length="242" mass="27482">MSNFNRLNEMKALYRQEVEQRRQLYNTLIELRGNIRVFCRVRPSFDPGASFDMFEALDENSLAAKLPNSTQRNYQFDRVFRPSARQEEIFGELRDIITSVADGYNVCIMAYGQTGSGKTFTMQGPPNSPGVNIRALRELLRIVKGRQRMEYKLTIKRVQGVNLNLFSSQVSMVEIYNETIVDLISPSNGCEVLDLRNLGATVTVVGATWASVETEEQIHQILARGEKNRHVASTKINSTRLV</sequence>
<accession>A0A3P7PPZ1</accession>
<keyword evidence="3 5" id="KW-0067">ATP-binding</keyword>
<comment type="subcellular location">
    <subcellularLocation>
        <location evidence="1">Cytoplasm</location>
        <location evidence="1">Cytoskeleton</location>
    </subcellularLocation>
</comment>
<dbReference type="GO" id="GO:0005524">
    <property type="term" value="F:ATP binding"/>
    <property type="evidence" value="ECO:0007669"/>
    <property type="project" value="UniProtKB-UniRule"/>
</dbReference>
<reference evidence="7 8" key="1">
    <citation type="submission" date="2018-11" db="EMBL/GenBank/DDBJ databases">
        <authorList>
            <consortium name="Pathogen Informatics"/>
        </authorList>
    </citation>
    <scope>NUCLEOTIDE SEQUENCE [LARGE SCALE GENOMIC DNA]</scope>
</reference>
<dbReference type="InterPro" id="IPR027640">
    <property type="entry name" value="Kinesin-like_fam"/>
</dbReference>
<dbReference type="InterPro" id="IPR027417">
    <property type="entry name" value="P-loop_NTPase"/>
</dbReference>
<dbReference type="SUPFAM" id="SSF52540">
    <property type="entry name" value="P-loop containing nucleoside triphosphate hydrolases"/>
    <property type="match status" value="1"/>
</dbReference>
<keyword evidence="4" id="KW-0963">Cytoplasm</keyword>
<evidence type="ECO:0000256" key="5">
    <source>
        <dbReference type="PROSITE-ProRule" id="PRU00283"/>
    </source>
</evidence>
<evidence type="ECO:0000256" key="3">
    <source>
        <dbReference type="ARBA" id="ARBA00022840"/>
    </source>
</evidence>
<evidence type="ECO:0000313" key="7">
    <source>
        <dbReference type="EMBL" id="VDN21912.1"/>
    </source>
</evidence>
<evidence type="ECO:0000256" key="1">
    <source>
        <dbReference type="ARBA" id="ARBA00004245"/>
    </source>
</evidence>
<dbReference type="GO" id="GO:0003777">
    <property type="term" value="F:microtubule motor activity"/>
    <property type="evidence" value="ECO:0007669"/>
    <property type="project" value="InterPro"/>
</dbReference>
<dbReference type="Pfam" id="PF00225">
    <property type="entry name" value="Kinesin"/>
    <property type="match status" value="1"/>
</dbReference>
<comment type="similarity">
    <text evidence="5">Belongs to the TRAFAC class myosin-kinesin ATPase superfamily. Kinesin family.</text>
</comment>
<organism evidence="7 8">
    <name type="scientific">Dibothriocephalus latus</name>
    <name type="common">Fish tapeworm</name>
    <name type="synonym">Diphyllobothrium latum</name>
    <dbReference type="NCBI Taxonomy" id="60516"/>
    <lineage>
        <taxon>Eukaryota</taxon>
        <taxon>Metazoa</taxon>
        <taxon>Spiralia</taxon>
        <taxon>Lophotrochozoa</taxon>
        <taxon>Platyhelminthes</taxon>
        <taxon>Cestoda</taxon>
        <taxon>Eucestoda</taxon>
        <taxon>Diphyllobothriidea</taxon>
        <taxon>Diphyllobothriidae</taxon>
        <taxon>Dibothriocephalus</taxon>
    </lineage>
</organism>
<keyword evidence="8" id="KW-1185">Reference proteome</keyword>
<dbReference type="OrthoDB" id="3176171at2759"/>
<dbReference type="InterPro" id="IPR001752">
    <property type="entry name" value="Kinesin_motor_dom"/>
</dbReference>
<dbReference type="GO" id="GO:0015630">
    <property type="term" value="C:microtubule cytoskeleton"/>
    <property type="evidence" value="ECO:0007669"/>
    <property type="project" value="TreeGrafter"/>
</dbReference>
<name>A0A3P7PPZ1_DIBLA</name>
<evidence type="ECO:0000259" key="6">
    <source>
        <dbReference type="PROSITE" id="PS50067"/>
    </source>
</evidence>
<dbReference type="SMART" id="SM00129">
    <property type="entry name" value="KISc"/>
    <property type="match status" value="1"/>
</dbReference>
<dbReference type="InterPro" id="IPR036961">
    <property type="entry name" value="Kinesin_motor_dom_sf"/>
</dbReference>
<keyword evidence="4" id="KW-0206">Cytoskeleton</keyword>
<feature type="domain" description="Kinesin motor" evidence="6">
    <location>
        <begin position="34"/>
        <end position="242"/>
    </location>
</feature>